<dbReference type="PANTHER" id="PTHR37010:SF1">
    <property type="entry name" value="SULFURTRANSFERASE TUSE"/>
    <property type="match status" value="1"/>
</dbReference>
<name>A0A1V3IDM0_9PAST</name>
<dbReference type="RefSeq" id="WP_077494549.1">
    <property type="nucleotide sequence ID" value="NZ_MLHG01000060.1"/>
</dbReference>
<evidence type="ECO:0000256" key="3">
    <source>
        <dbReference type="ARBA" id="ARBA00022679"/>
    </source>
</evidence>
<feature type="active site" description="Cysteine persulfide intermediate" evidence="5">
    <location>
        <position position="108"/>
    </location>
</feature>
<comment type="subcellular location">
    <subcellularLocation>
        <location evidence="1">Cytoplasm</location>
    </subcellularLocation>
</comment>
<dbReference type="AlphaFoldDB" id="A0A1V3IDM0"/>
<dbReference type="InterPro" id="IPR007453">
    <property type="entry name" value="DsrC/TusE"/>
</dbReference>
<dbReference type="PIRSF" id="PIRSF006223">
    <property type="entry name" value="DsrC_TusE"/>
    <property type="match status" value="1"/>
</dbReference>
<dbReference type="Gene3D" id="3.30.1420.10">
    <property type="match status" value="1"/>
</dbReference>
<dbReference type="PANTHER" id="PTHR37010">
    <property type="entry name" value="SULFURTRANSFERASE TUSE"/>
    <property type="match status" value="1"/>
</dbReference>
<sequence length="109" mass="12317">MIEVQGNQIKTDSSGYLTNLADWNEEVAKAIAQEENIELSPAHWEVIYFVRNFYQEYNTSPAIRMLVKAMAEKLGEDKGNSRYLQRLFPEGPAKQATKLAGLPKPAKCL</sequence>
<comment type="similarity">
    <text evidence="4">Belongs to the dsrC/tusE family.</text>
</comment>
<keyword evidence="2" id="KW-0963">Cytoplasm</keyword>
<proteinExistence type="inferred from homology"/>
<comment type="function">
    <text evidence="4">Part of a sulfur-relay system.</text>
</comment>
<dbReference type="Proteomes" id="UP000189426">
    <property type="component" value="Unassembled WGS sequence"/>
</dbReference>
<evidence type="ECO:0000313" key="6">
    <source>
        <dbReference type="EMBL" id="OOF38526.1"/>
    </source>
</evidence>
<reference evidence="6 7" key="1">
    <citation type="submission" date="2016-10" db="EMBL/GenBank/DDBJ databases">
        <title>Rodentibacter gen. nov. and new species.</title>
        <authorList>
            <person name="Christensen H."/>
        </authorList>
    </citation>
    <scope>NUCLEOTIDE SEQUENCE [LARGE SCALE GENOMIC DNA]</scope>
    <source>
        <strain evidence="6 7">Ppn418</strain>
    </source>
</reference>
<organism evidence="6 7">
    <name type="scientific">Rodentibacter mrazii</name>
    <dbReference type="NCBI Taxonomy" id="1908257"/>
    <lineage>
        <taxon>Bacteria</taxon>
        <taxon>Pseudomonadati</taxon>
        <taxon>Pseudomonadota</taxon>
        <taxon>Gammaproteobacteria</taxon>
        <taxon>Pasteurellales</taxon>
        <taxon>Pasteurellaceae</taxon>
        <taxon>Rodentibacter</taxon>
    </lineage>
</organism>
<dbReference type="FunFam" id="1.10.10.370:FF:000001">
    <property type="entry name" value="Sulfurtransferase"/>
    <property type="match status" value="1"/>
</dbReference>
<dbReference type="InterPro" id="IPR043163">
    <property type="entry name" value="DsrC-like_N"/>
</dbReference>
<accession>A0A1V3IDM0</accession>
<gene>
    <name evidence="6" type="ORF">BKK47_09010</name>
</gene>
<dbReference type="Pfam" id="PF04358">
    <property type="entry name" value="DsrC"/>
    <property type="match status" value="1"/>
</dbReference>
<evidence type="ECO:0000256" key="5">
    <source>
        <dbReference type="PIRSR" id="PIRSR006223-50"/>
    </source>
</evidence>
<dbReference type="GO" id="GO:0097163">
    <property type="term" value="F:sulfur carrier activity"/>
    <property type="evidence" value="ECO:0007669"/>
    <property type="project" value="TreeGrafter"/>
</dbReference>
<protein>
    <recommendedName>
        <fullName evidence="4">Sulfurtransferase</fullName>
        <ecNumber evidence="4">2.8.1.-</ecNumber>
    </recommendedName>
</protein>
<evidence type="ECO:0000256" key="4">
    <source>
        <dbReference type="PIRNR" id="PIRNR006223"/>
    </source>
</evidence>
<dbReference type="SUPFAM" id="SSF69721">
    <property type="entry name" value="DsrC, the gamma subunit of dissimilatory sulfite reductase"/>
    <property type="match status" value="1"/>
</dbReference>
<evidence type="ECO:0000256" key="1">
    <source>
        <dbReference type="ARBA" id="ARBA00004496"/>
    </source>
</evidence>
<dbReference type="InterPro" id="IPR025526">
    <property type="entry name" value="DsrC-like_dom_sf"/>
</dbReference>
<keyword evidence="3 4" id="KW-0808">Transferase</keyword>
<dbReference type="STRING" id="1908257.BKK47_09010"/>
<dbReference type="Gene3D" id="1.10.10.370">
    <property type="entry name" value="DsrC-like protein, C-terminal domain"/>
    <property type="match status" value="1"/>
</dbReference>
<dbReference type="GO" id="GO:0002143">
    <property type="term" value="P:tRNA wobble position uridine thiolation"/>
    <property type="evidence" value="ECO:0007669"/>
    <property type="project" value="TreeGrafter"/>
</dbReference>
<evidence type="ECO:0000313" key="7">
    <source>
        <dbReference type="Proteomes" id="UP000189426"/>
    </source>
</evidence>
<dbReference type="GO" id="GO:0016740">
    <property type="term" value="F:transferase activity"/>
    <property type="evidence" value="ECO:0007669"/>
    <property type="project" value="UniProtKB-KW"/>
</dbReference>
<dbReference type="EMBL" id="MLHG01000060">
    <property type="protein sequence ID" value="OOF38526.1"/>
    <property type="molecule type" value="Genomic_DNA"/>
</dbReference>
<keyword evidence="7" id="KW-1185">Reference proteome</keyword>
<comment type="caution">
    <text evidence="6">The sequence shown here is derived from an EMBL/GenBank/DDBJ whole genome shotgun (WGS) entry which is preliminary data.</text>
</comment>
<dbReference type="NCBIfam" id="TIGR03342">
    <property type="entry name" value="dsrC_tusE_dsvC"/>
    <property type="match status" value="1"/>
</dbReference>
<dbReference type="InterPro" id="IPR042072">
    <property type="entry name" value="DsrC-like_C"/>
</dbReference>
<dbReference type="EC" id="2.8.1.-" evidence="4"/>
<evidence type="ECO:0000256" key="2">
    <source>
        <dbReference type="ARBA" id="ARBA00022490"/>
    </source>
</evidence>
<dbReference type="GO" id="GO:0005737">
    <property type="term" value="C:cytoplasm"/>
    <property type="evidence" value="ECO:0007669"/>
    <property type="project" value="UniProtKB-SubCell"/>
</dbReference>